<dbReference type="EMBL" id="GHJT01007504">
    <property type="protein sequence ID" value="MOY41475.1"/>
    <property type="molecule type" value="Transcribed_RNA"/>
</dbReference>
<dbReference type="VEuPathDB" id="VectorBase:ISCP_019002"/>
<keyword evidence="2" id="KW-0472">Membrane</keyword>
<name>A0A4D5RWX0_IXOSC</name>
<keyword evidence="3" id="KW-0732">Signal</keyword>
<organism evidence="4">
    <name type="scientific">Ixodes scapularis</name>
    <name type="common">Black-legged tick</name>
    <name type="synonym">Deer tick</name>
    <dbReference type="NCBI Taxonomy" id="6945"/>
    <lineage>
        <taxon>Eukaryota</taxon>
        <taxon>Metazoa</taxon>
        <taxon>Ecdysozoa</taxon>
        <taxon>Arthropoda</taxon>
        <taxon>Chelicerata</taxon>
        <taxon>Arachnida</taxon>
        <taxon>Acari</taxon>
        <taxon>Parasitiformes</taxon>
        <taxon>Ixodida</taxon>
        <taxon>Ixodoidea</taxon>
        <taxon>Ixodidae</taxon>
        <taxon>Ixodinae</taxon>
        <taxon>Ixodes</taxon>
    </lineage>
</organism>
<evidence type="ECO:0000256" key="3">
    <source>
        <dbReference type="SAM" id="SignalP"/>
    </source>
</evidence>
<keyword evidence="2" id="KW-0812">Transmembrane</keyword>
<protein>
    <submittedName>
        <fullName evidence="4">Putative secreted protein</fullName>
    </submittedName>
</protein>
<dbReference type="AlphaFoldDB" id="A0A4D5RWX0"/>
<sequence length="251" mass="27103">MASSLNGLLVLCLCLVYDQVWCQDQVRRTADIVIVLKSEDGGLPRVGLRSRCTHHIECAQLYAVCSNLTHSCVCPRGYRSNGISCDYVAGPAGDPPDSVAIYKVTLVVAAVFMVVVFTFFVGCVIKRTCERAREYNERMRELSTDVYTVPVEFEGMEKPPSYTDIVKIDHMLYGVPPPDYSTVTSTGPTASQAVLPPRTQPLSAFLQSSPPGPSSGQIRLLPLGTTSAMAANSGTRSTSVQTSEGAQDVQS</sequence>
<keyword evidence="2" id="KW-1133">Transmembrane helix</keyword>
<feature type="signal peptide" evidence="3">
    <location>
        <begin position="1"/>
        <end position="22"/>
    </location>
</feature>
<feature type="compositionally biased region" description="Polar residues" evidence="1">
    <location>
        <begin position="224"/>
        <end position="251"/>
    </location>
</feature>
<evidence type="ECO:0000256" key="2">
    <source>
        <dbReference type="SAM" id="Phobius"/>
    </source>
</evidence>
<dbReference type="OrthoDB" id="6506103at2759"/>
<accession>A0A4D5RWX0</accession>
<reference evidence="4" key="1">
    <citation type="submission" date="2019-04" db="EMBL/GenBank/DDBJ databases">
        <title>An insight into the mialome of Ixodes scapularis.</title>
        <authorList>
            <person name="Ribeiro J.M."/>
            <person name="Mather T.N."/>
            <person name="Karim S."/>
        </authorList>
    </citation>
    <scope>NUCLEOTIDE SEQUENCE</scope>
</reference>
<feature type="region of interest" description="Disordered" evidence="1">
    <location>
        <begin position="202"/>
        <end position="251"/>
    </location>
</feature>
<feature type="transmembrane region" description="Helical" evidence="2">
    <location>
        <begin position="100"/>
        <end position="125"/>
    </location>
</feature>
<evidence type="ECO:0000256" key="1">
    <source>
        <dbReference type="SAM" id="MobiDB-lite"/>
    </source>
</evidence>
<evidence type="ECO:0000313" key="4">
    <source>
        <dbReference type="EMBL" id="MOY41475.1"/>
    </source>
</evidence>
<proteinExistence type="predicted"/>
<feature type="chain" id="PRO_5020030105" evidence="3">
    <location>
        <begin position="23"/>
        <end position="251"/>
    </location>
</feature>